<feature type="compositionally biased region" description="Basic and acidic residues" evidence="1">
    <location>
        <begin position="45"/>
        <end position="62"/>
    </location>
</feature>
<name>A0A6G9YUY1_9NOCA</name>
<keyword evidence="4" id="KW-1185">Reference proteome</keyword>
<evidence type="ECO:0000256" key="1">
    <source>
        <dbReference type="SAM" id="MobiDB-lite"/>
    </source>
</evidence>
<dbReference type="Gene3D" id="1.25.40.10">
    <property type="entry name" value="Tetratricopeptide repeat domain"/>
    <property type="match status" value="1"/>
</dbReference>
<proteinExistence type="predicted"/>
<dbReference type="Proteomes" id="UP000503540">
    <property type="component" value="Chromosome"/>
</dbReference>
<accession>A0A6G9YUY1</accession>
<feature type="region of interest" description="Disordered" evidence="1">
    <location>
        <begin position="154"/>
        <end position="181"/>
    </location>
</feature>
<dbReference type="EMBL" id="CP046172">
    <property type="protein sequence ID" value="QIS16911.1"/>
    <property type="molecule type" value="Genomic_DNA"/>
</dbReference>
<sequence length="209" mass="22759">MRRIHPATRFRVTADASAAERAQQAPVIGVASEQELLAPALGRGQRRDQHPEQSDRQRREIESEGEFGCSERTFEAALALWRGEPWSEFGEDAPFVRNRLRLTELRDMAVEELLAARLARGHLGPTVARLAGGGRGSAVSRTPLGTVGAGAVSHRTAGAGAGRTPPSAGPARHRNRHRTGPRLRTLQQRMLTHDPDLAADCPPILLRAR</sequence>
<dbReference type="InterPro" id="IPR011990">
    <property type="entry name" value="TPR-like_helical_dom_sf"/>
</dbReference>
<protein>
    <recommendedName>
        <fullName evidence="2">Bacterial transcriptional activator domain-containing protein</fullName>
    </recommendedName>
</protein>
<feature type="region of interest" description="Disordered" evidence="1">
    <location>
        <begin position="39"/>
        <end position="66"/>
    </location>
</feature>
<feature type="domain" description="Bacterial transcriptional activator" evidence="2">
    <location>
        <begin position="53"/>
        <end position="131"/>
    </location>
</feature>
<dbReference type="InterPro" id="IPR005158">
    <property type="entry name" value="BTAD"/>
</dbReference>
<evidence type="ECO:0000313" key="3">
    <source>
        <dbReference type="EMBL" id="QIS16911.1"/>
    </source>
</evidence>
<feature type="compositionally biased region" description="Basic residues" evidence="1">
    <location>
        <begin position="171"/>
        <end position="181"/>
    </location>
</feature>
<evidence type="ECO:0000259" key="2">
    <source>
        <dbReference type="Pfam" id="PF03704"/>
    </source>
</evidence>
<gene>
    <name evidence="3" type="ORF">F5544_23190</name>
</gene>
<dbReference type="AlphaFoldDB" id="A0A6G9YUY1"/>
<reference evidence="3 4" key="1">
    <citation type="journal article" date="2019" name="ACS Chem. Biol.">
        <title>Identification and Mobilization of a Cryptic Antibiotic Biosynthesis Gene Locus from a Human-Pathogenic Nocardia Isolate.</title>
        <authorList>
            <person name="Herisse M."/>
            <person name="Ishida K."/>
            <person name="Porter J.L."/>
            <person name="Howden B."/>
            <person name="Hertweck C."/>
            <person name="Stinear T.P."/>
            <person name="Pidot S.J."/>
        </authorList>
    </citation>
    <scope>NUCLEOTIDE SEQUENCE [LARGE SCALE GENOMIC DNA]</scope>
    <source>
        <strain evidence="3 4">AUSMDU00012717</strain>
    </source>
</reference>
<dbReference type="Pfam" id="PF03704">
    <property type="entry name" value="BTAD"/>
    <property type="match status" value="1"/>
</dbReference>
<dbReference type="KEGG" id="nah:F5544_23190"/>
<organism evidence="3 4">
    <name type="scientific">Nocardia arthritidis</name>
    <dbReference type="NCBI Taxonomy" id="228602"/>
    <lineage>
        <taxon>Bacteria</taxon>
        <taxon>Bacillati</taxon>
        <taxon>Actinomycetota</taxon>
        <taxon>Actinomycetes</taxon>
        <taxon>Mycobacteriales</taxon>
        <taxon>Nocardiaceae</taxon>
        <taxon>Nocardia</taxon>
    </lineage>
</organism>
<evidence type="ECO:0000313" key="4">
    <source>
        <dbReference type="Proteomes" id="UP000503540"/>
    </source>
</evidence>